<dbReference type="Gene3D" id="2.70.20.10">
    <property type="entry name" value="Topoisomerase I, domain 3"/>
    <property type="match status" value="1"/>
</dbReference>
<dbReference type="InterPro" id="IPR013497">
    <property type="entry name" value="Topo_IA_cen"/>
</dbReference>
<comment type="caution">
    <text evidence="3">The sequence shown here is derived from an EMBL/GenBank/DDBJ whole genome shotgun (WGS) entry which is preliminary data.</text>
</comment>
<sequence length="85" mass="8940">TVASQMKDAIGNSVTVKIGGRASDGRDAEFSASGKTITFHGFMKAYVEGADDPNAELDDRERRLPQVAEGDALSADEITVDGHAT</sequence>
<dbReference type="InterPro" id="IPR023405">
    <property type="entry name" value="Topo_IA_core_domain"/>
</dbReference>
<reference evidence="3" key="1">
    <citation type="submission" date="2020-01" db="EMBL/GenBank/DDBJ databases">
        <title>Insect and environment-associated Actinomycetes.</title>
        <authorList>
            <person name="Currrie C."/>
            <person name="Chevrette M."/>
            <person name="Carlson C."/>
            <person name="Stubbendieck R."/>
            <person name="Wendt-Pienkowski E."/>
        </authorList>
    </citation>
    <scope>NUCLEOTIDE SEQUENCE</scope>
    <source>
        <strain evidence="3">SID7499</strain>
    </source>
</reference>
<dbReference type="EMBL" id="JAAGMN010008914">
    <property type="protein sequence ID" value="NEE20963.1"/>
    <property type="molecule type" value="Genomic_DNA"/>
</dbReference>
<name>A0A6G3XTE7_9ACTN</name>
<gene>
    <name evidence="3" type="ORF">G3M58_82700</name>
</gene>
<dbReference type="PROSITE" id="PS52039">
    <property type="entry name" value="TOPO_IA_2"/>
    <property type="match status" value="1"/>
</dbReference>
<dbReference type="InterPro" id="IPR000380">
    <property type="entry name" value="Topo_IA"/>
</dbReference>
<feature type="non-terminal residue" evidence="3">
    <location>
        <position position="85"/>
    </location>
</feature>
<dbReference type="AlphaFoldDB" id="A0A6G3XTE7"/>
<accession>A0A6G3XTE7</accession>
<feature type="domain" description="Topo IA-type catalytic" evidence="2">
    <location>
        <begin position="1"/>
        <end position="85"/>
    </location>
</feature>
<evidence type="ECO:0000313" key="3">
    <source>
        <dbReference type="EMBL" id="NEE20963.1"/>
    </source>
</evidence>
<protein>
    <recommendedName>
        <fullName evidence="2">Topo IA-type catalytic domain-containing protein</fullName>
    </recommendedName>
</protein>
<dbReference type="PANTHER" id="PTHR42785:SF1">
    <property type="entry name" value="DNA TOPOISOMERASE"/>
    <property type="match status" value="1"/>
</dbReference>
<feature type="non-terminal residue" evidence="3">
    <location>
        <position position="1"/>
    </location>
</feature>
<dbReference type="InterPro" id="IPR013825">
    <property type="entry name" value="Topo_IA_cen_sub2"/>
</dbReference>
<dbReference type="Pfam" id="PF01131">
    <property type="entry name" value="Topoisom_bac"/>
    <property type="match status" value="1"/>
</dbReference>
<evidence type="ECO:0000259" key="2">
    <source>
        <dbReference type="PROSITE" id="PS52039"/>
    </source>
</evidence>
<evidence type="ECO:0000256" key="1">
    <source>
        <dbReference type="SAM" id="MobiDB-lite"/>
    </source>
</evidence>
<dbReference type="GO" id="GO:0003917">
    <property type="term" value="F:DNA topoisomerase type I (single strand cut, ATP-independent) activity"/>
    <property type="evidence" value="ECO:0007669"/>
    <property type="project" value="InterPro"/>
</dbReference>
<proteinExistence type="predicted"/>
<dbReference type="GO" id="GO:0003677">
    <property type="term" value="F:DNA binding"/>
    <property type="evidence" value="ECO:0007669"/>
    <property type="project" value="InterPro"/>
</dbReference>
<dbReference type="SUPFAM" id="SSF56712">
    <property type="entry name" value="Prokaryotic type I DNA topoisomerase"/>
    <property type="match status" value="1"/>
</dbReference>
<dbReference type="PANTHER" id="PTHR42785">
    <property type="entry name" value="DNA TOPOISOMERASE, TYPE IA, CORE"/>
    <property type="match status" value="1"/>
</dbReference>
<feature type="region of interest" description="Disordered" evidence="1">
    <location>
        <begin position="65"/>
        <end position="85"/>
    </location>
</feature>
<organism evidence="3">
    <name type="scientific">Streptomyces sp. SID7499</name>
    <dbReference type="NCBI Taxonomy" id="2706086"/>
    <lineage>
        <taxon>Bacteria</taxon>
        <taxon>Bacillati</taxon>
        <taxon>Actinomycetota</taxon>
        <taxon>Actinomycetes</taxon>
        <taxon>Kitasatosporales</taxon>
        <taxon>Streptomycetaceae</taxon>
        <taxon>Streptomyces</taxon>
    </lineage>
</organism>
<dbReference type="GO" id="GO:0006265">
    <property type="term" value="P:DNA topological change"/>
    <property type="evidence" value="ECO:0007669"/>
    <property type="project" value="InterPro"/>
</dbReference>